<sequence length="318" mass="37554">MQREFEVITGLRKGDALSLMLFNIALESVLLAYADDIVLIHKTEDKIKTLTELFTERSKPMRLMVNEDKTKYYMILLRKNYNQQNLAMNEMLFDRVNTFKYLRVELRADEDNHREIQQRINSAYKCFFALKSIFNSKLVSFEAKTILYKVMILPIVLYACETWTTTNTDEQKVAIFEIKVLRKTFGPKKDCSTGMWERRTNLELRELLSEADIVATLKSKQVTKWIPNGKRPLGRLRQRWIDRVKSDLQILEVINGEELNNDREVWRDVNSIAFNCGEYEWSPARRRKETVLTSVKFLLRAICFVYPPTKDCIKHTQQ</sequence>
<dbReference type="PANTHER" id="PTHR47027:SF29">
    <property type="entry name" value="C2H2-TYPE DOMAIN-CONTAINING PROTEIN"/>
    <property type="match status" value="1"/>
</dbReference>
<dbReference type="Proteomes" id="UP000478052">
    <property type="component" value="Unassembled WGS sequence"/>
</dbReference>
<dbReference type="OrthoDB" id="6625104at2759"/>
<keyword evidence="3" id="KW-1185">Reference proteome</keyword>
<comment type="caution">
    <text evidence="2">The sequence shown here is derived from an EMBL/GenBank/DDBJ whole genome shotgun (WGS) entry which is preliminary data.</text>
</comment>
<organism evidence="2 3">
    <name type="scientific">Aphis craccivora</name>
    <name type="common">Cowpea aphid</name>
    <dbReference type="NCBI Taxonomy" id="307492"/>
    <lineage>
        <taxon>Eukaryota</taxon>
        <taxon>Metazoa</taxon>
        <taxon>Ecdysozoa</taxon>
        <taxon>Arthropoda</taxon>
        <taxon>Hexapoda</taxon>
        <taxon>Insecta</taxon>
        <taxon>Pterygota</taxon>
        <taxon>Neoptera</taxon>
        <taxon>Paraneoptera</taxon>
        <taxon>Hemiptera</taxon>
        <taxon>Sternorrhyncha</taxon>
        <taxon>Aphidomorpha</taxon>
        <taxon>Aphidoidea</taxon>
        <taxon>Aphididae</taxon>
        <taxon>Aphidini</taxon>
        <taxon>Aphis</taxon>
        <taxon>Aphis</taxon>
    </lineage>
</organism>
<reference evidence="2 3" key="1">
    <citation type="submission" date="2019-08" db="EMBL/GenBank/DDBJ databases">
        <title>Whole genome of Aphis craccivora.</title>
        <authorList>
            <person name="Voronova N.V."/>
            <person name="Shulinski R.S."/>
            <person name="Bandarenka Y.V."/>
            <person name="Zhorov D.G."/>
            <person name="Warner D."/>
        </authorList>
    </citation>
    <scope>NUCLEOTIDE SEQUENCE [LARGE SCALE GENOMIC DNA]</scope>
    <source>
        <strain evidence="2">180601</strain>
        <tissue evidence="2">Whole Body</tissue>
    </source>
</reference>
<feature type="domain" description="Reverse transcriptase" evidence="1">
    <location>
        <begin position="9"/>
        <end position="102"/>
    </location>
</feature>
<protein>
    <submittedName>
        <fullName evidence="2">Retrovirus-related Pol polyprotein LINE-1</fullName>
    </submittedName>
</protein>
<evidence type="ECO:0000313" key="2">
    <source>
        <dbReference type="EMBL" id="KAF0750305.1"/>
    </source>
</evidence>
<gene>
    <name evidence="2" type="ORF">FWK35_00032934</name>
</gene>
<dbReference type="PANTHER" id="PTHR47027">
    <property type="entry name" value="REVERSE TRANSCRIPTASE DOMAIN-CONTAINING PROTEIN"/>
    <property type="match status" value="1"/>
</dbReference>
<dbReference type="AlphaFoldDB" id="A0A6G0Y787"/>
<accession>A0A6G0Y787</accession>
<proteinExistence type="predicted"/>
<dbReference type="Pfam" id="PF00078">
    <property type="entry name" value="RVT_1"/>
    <property type="match status" value="1"/>
</dbReference>
<evidence type="ECO:0000259" key="1">
    <source>
        <dbReference type="Pfam" id="PF00078"/>
    </source>
</evidence>
<dbReference type="InterPro" id="IPR000477">
    <property type="entry name" value="RT_dom"/>
</dbReference>
<dbReference type="EMBL" id="VUJU01005773">
    <property type="protein sequence ID" value="KAF0750305.1"/>
    <property type="molecule type" value="Genomic_DNA"/>
</dbReference>
<name>A0A6G0Y787_APHCR</name>
<evidence type="ECO:0000313" key="3">
    <source>
        <dbReference type="Proteomes" id="UP000478052"/>
    </source>
</evidence>